<evidence type="ECO:0000256" key="2">
    <source>
        <dbReference type="ARBA" id="ARBA00022741"/>
    </source>
</evidence>
<dbReference type="CDD" id="cd01428">
    <property type="entry name" value="ADK"/>
    <property type="match status" value="2"/>
</dbReference>
<keyword evidence="2" id="KW-0547">Nucleotide-binding</keyword>
<proteinExistence type="inferred from homology"/>
<evidence type="ECO:0000256" key="4">
    <source>
        <dbReference type="RuleBase" id="RU003330"/>
    </source>
</evidence>
<feature type="region of interest" description="Disordered" evidence="5">
    <location>
        <begin position="516"/>
        <end position="559"/>
    </location>
</feature>
<dbReference type="InterPro" id="IPR000850">
    <property type="entry name" value="Adenylat/UMP-CMP_kin"/>
</dbReference>
<dbReference type="PRINTS" id="PR00094">
    <property type="entry name" value="ADENYLTKNASE"/>
</dbReference>
<organism evidence="6 7">
    <name type="scientific">Parthenolecanium corni</name>
    <dbReference type="NCBI Taxonomy" id="536013"/>
    <lineage>
        <taxon>Eukaryota</taxon>
        <taxon>Metazoa</taxon>
        <taxon>Ecdysozoa</taxon>
        <taxon>Arthropoda</taxon>
        <taxon>Hexapoda</taxon>
        <taxon>Insecta</taxon>
        <taxon>Pterygota</taxon>
        <taxon>Neoptera</taxon>
        <taxon>Paraneoptera</taxon>
        <taxon>Hemiptera</taxon>
        <taxon>Sternorrhyncha</taxon>
        <taxon>Coccoidea</taxon>
        <taxon>Coccidae</taxon>
        <taxon>Parthenolecanium</taxon>
    </lineage>
</organism>
<dbReference type="AlphaFoldDB" id="A0AAN9YBI4"/>
<keyword evidence="1 4" id="KW-0808">Transferase</keyword>
<evidence type="ECO:0000256" key="3">
    <source>
        <dbReference type="ARBA" id="ARBA00022777"/>
    </source>
</evidence>
<dbReference type="GO" id="GO:0006139">
    <property type="term" value="P:nucleobase-containing compound metabolic process"/>
    <property type="evidence" value="ECO:0007669"/>
    <property type="project" value="InterPro"/>
</dbReference>
<sequence>MGICLETEKKDNEVEEKDLREGSGVWFVEDRNEMDGADGSTHANQQSHVKFETPKIPVIFVLGGPGSGKVTHCDNLADEKQGVVHINMSDLLQQYAVGADEIKDSNQLSSKIVSEVLMLEMKMSPAAKTFLVSGYPRNMRDVVEYSEKIKTVSGVLLLSWKKSSLERQIEYGAKLGHVVLGLARMELNNFYKHVVPVADFYDQRKLLVSINGERNPAEVYNDFRVAVLRIIGSQRTSVTNNAVPNGKVITVSAHTHGEEIPMMNMSKPMAAPQLNPVPGSSSISTTASVSVHQPPSNGYPSLIYVIGGPGSNKGSLIRKVLHRIPGWIHISTGELLRGKVDARDWSLEEAQNLRDTIAAGEMVEMGLVNHLVDQSILSHINTNGIVLDGYPRDLDQLHYMETKYNQHPPIILLDCSKLQLSRGRWDDSVAAFRKRLEMFREKTLPMLKVLDTEHRLTLVDGDTDTPETEESFTIALCNVIQNIDENMNGNATGLDLQTAILQDLEDEVNEMPFKPASQIPLANGYGPPNHRHSGNTGSRVVSVSHAPSQPHRSHLPREN</sequence>
<keyword evidence="7" id="KW-1185">Reference proteome</keyword>
<evidence type="ECO:0000256" key="5">
    <source>
        <dbReference type="SAM" id="MobiDB-lite"/>
    </source>
</evidence>
<dbReference type="InterPro" id="IPR027417">
    <property type="entry name" value="P-loop_NTPase"/>
</dbReference>
<dbReference type="Pfam" id="PF00406">
    <property type="entry name" value="ADK"/>
    <property type="match status" value="2"/>
</dbReference>
<dbReference type="GO" id="GO:0005524">
    <property type="term" value="F:ATP binding"/>
    <property type="evidence" value="ECO:0007669"/>
    <property type="project" value="InterPro"/>
</dbReference>
<accession>A0AAN9YBI4</accession>
<dbReference type="PROSITE" id="PS00113">
    <property type="entry name" value="ADENYLATE_KINASE"/>
    <property type="match status" value="1"/>
</dbReference>
<protein>
    <recommendedName>
        <fullName evidence="8">Adenylate kinase isoenzyme 5</fullName>
    </recommendedName>
</protein>
<name>A0AAN9YBI4_9HEMI</name>
<gene>
    <name evidence="6" type="ORF">V9T40_006021</name>
</gene>
<dbReference type="SUPFAM" id="SSF52540">
    <property type="entry name" value="P-loop containing nucleoside triphosphate hydrolases"/>
    <property type="match status" value="2"/>
</dbReference>
<evidence type="ECO:0008006" key="8">
    <source>
        <dbReference type="Google" id="ProtNLM"/>
    </source>
</evidence>
<dbReference type="EMBL" id="JBBCAQ010000003">
    <property type="protein sequence ID" value="KAK7604835.1"/>
    <property type="molecule type" value="Genomic_DNA"/>
</dbReference>
<dbReference type="Gene3D" id="3.40.50.300">
    <property type="entry name" value="P-loop containing nucleotide triphosphate hydrolases"/>
    <property type="match status" value="2"/>
</dbReference>
<reference evidence="6 7" key="1">
    <citation type="submission" date="2024-03" db="EMBL/GenBank/DDBJ databases">
        <title>Adaptation during the transition from Ophiocordyceps entomopathogen to insect associate is accompanied by gene loss and intensified selection.</title>
        <authorList>
            <person name="Ward C.M."/>
            <person name="Onetto C.A."/>
            <person name="Borneman A.R."/>
        </authorList>
    </citation>
    <scope>NUCLEOTIDE SEQUENCE [LARGE SCALE GENOMIC DNA]</scope>
    <source>
        <strain evidence="6">AWRI1</strain>
        <tissue evidence="6">Single Adult Female</tissue>
    </source>
</reference>
<dbReference type="GO" id="GO:0019205">
    <property type="term" value="F:nucleobase-containing compound kinase activity"/>
    <property type="evidence" value="ECO:0007669"/>
    <property type="project" value="InterPro"/>
</dbReference>
<evidence type="ECO:0000313" key="6">
    <source>
        <dbReference type="EMBL" id="KAK7604835.1"/>
    </source>
</evidence>
<feature type="compositionally biased region" description="Polar residues" evidence="5">
    <location>
        <begin position="534"/>
        <end position="547"/>
    </location>
</feature>
<comment type="similarity">
    <text evidence="4">Belongs to the adenylate kinase family.</text>
</comment>
<evidence type="ECO:0000256" key="1">
    <source>
        <dbReference type="ARBA" id="ARBA00022679"/>
    </source>
</evidence>
<dbReference type="InterPro" id="IPR033690">
    <property type="entry name" value="Adenylat_kinase_CS"/>
</dbReference>
<keyword evidence="3 4" id="KW-0418">Kinase</keyword>
<dbReference type="Proteomes" id="UP001367676">
    <property type="component" value="Unassembled WGS sequence"/>
</dbReference>
<evidence type="ECO:0000313" key="7">
    <source>
        <dbReference type="Proteomes" id="UP001367676"/>
    </source>
</evidence>
<comment type="caution">
    <text evidence="6">The sequence shown here is derived from an EMBL/GenBank/DDBJ whole genome shotgun (WGS) entry which is preliminary data.</text>
</comment>
<dbReference type="PANTHER" id="PTHR23359">
    <property type="entry name" value="NUCLEOTIDE KINASE"/>
    <property type="match status" value="1"/>
</dbReference>